<dbReference type="EMBL" id="QQYZ01000007">
    <property type="protein sequence ID" value="RSY85968.1"/>
    <property type="molecule type" value="Genomic_DNA"/>
</dbReference>
<organism evidence="1 2">
    <name type="scientific">Sphingomonas koreensis</name>
    <dbReference type="NCBI Taxonomy" id="93064"/>
    <lineage>
        <taxon>Bacteria</taxon>
        <taxon>Pseudomonadati</taxon>
        <taxon>Pseudomonadota</taxon>
        <taxon>Alphaproteobacteria</taxon>
        <taxon>Sphingomonadales</taxon>
        <taxon>Sphingomonadaceae</taxon>
        <taxon>Sphingomonas</taxon>
    </lineage>
</organism>
<proteinExistence type="predicted"/>
<dbReference type="AlphaFoldDB" id="A0A430G491"/>
<evidence type="ECO:0000313" key="2">
    <source>
        <dbReference type="Proteomes" id="UP000287746"/>
    </source>
</evidence>
<accession>A0A430G491</accession>
<evidence type="ECO:0000313" key="1">
    <source>
        <dbReference type="EMBL" id="RSY85968.1"/>
    </source>
</evidence>
<protein>
    <submittedName>
        <fullName evidence="1">Uncharacterized protein</fullName>
    </submittedName>
</protein>
<dbReference type="Proteomes" id="UP000287746">
    <property type="component" value="Unassembled WGS sequence"/>
</dbReference>
<sequence>MGVDFIREQSGKPWRKRWNKSLDRLKLPGLFDVEFASQQRTVNADIDGGSSLQIGDQLVVQCNDRSAIICRGHHRVGEIPSIPADMIHAISSCGGVALGVVERISMFGNNAELSIR</sequence>
<dbReference type="RefSeq" id="WP_126004358.1">
    <property type="nucleotide sequence ID" value="NZ_QQYZ01000007.1"/>
</dbReference>
<reference evidence="1 2" key="1">
    <citation type="submission" date="2018-07" db="EMBL/GenBank/DDBJ databases">
        <title>Genomic and Epidemiologic Investigation of an Indolent Hospital Outbreak.</title>
        <authorList>
            <person name="Johnson R.C."/>
            <person name="Deming C."/>
            <person name="Conlan S."/>
            <person name="Zellmer C.J."/>
            <person name="Michelin A.V."/>
            <person name="Lee-Lin S."/>
            <person name="Thomas P.J."/>
            <person name="Park M."/>
            <person name="Weingarten R.A."/>
            <person name="Less J."/>
            <person name="Dekker J.P."/>
            <person name="Frank K.M."/>
            <person name="Musser K.A."/>
            <person name="Mcquiston J.R."/>
            <person name="Henderson D.K."/>
            <person name="Lau A.F."/>
            <person name="Palmore T.N."/>
            <person name="Segre J.A."/>
        </authorList>
    </citation>
    <scope>NUCLEOTIDE SEQUENCE [LARGE SCALE GENOMIC DNA]</scope>
    <source>
        <strain evidence="1 2">SK-CDC1_0717</strain>
    </source>
</reference>
<gene>
    <name evidence="1" type="ORF">DAH66_09755</name>
</gene>
<comment type="caution">
    <text evidence="1">The sequence shown here is derived from an EMBL/GenBank/DDBJ whole genome shotgun (WGS) entry which is preliminary data.</text>
</comment>
<name>A0A430G491_9SPHN</name>